<dbReference type="EMBL" id="GGMR01017667">
    <property type="protein sequence ID" value="MBY30286.1"/>
    <property type="molecule type" value="Transcribed_RNA"/>
</dbReference>
<dbReference type="AlphaFoldDB" id="A0A2S2PN67"/>
<gene>
    <name evidence="1" type="ORF">g.26038</name>
</gene>
<evidence type="ECO:0000313" key="1">
    <source>
        <dbReference type="EMBL" id="MBY30286.1"/>
    </source>
</evidence>
<proteinExistence type="predicted"/>
<protein>
    <submittedName>
        <fullName evidence="1">Uncharacterized protein</fullName>
    </submittedName>
</protein>
<accession>A0A2S2PN67</accession>
<reference evidence="1" key="1">
    <citation type="submission" date="2018-04" db="EMBL/GenBank/DDBJ databases">
        <title>Transcriptome of Schizaphis graminum biotype I.</title>
        <authorList>
            <person name="Scully E.D."/>
            <person name="Geib S.M."/>
            <person name="Palmer N.A."/>
            <person name="Koch K."/>
            <person name="Bradshaw J."/>
            <person name="Heng-Moss T."/>
            <person name="Sarath G."/>
        </authorList>
    </citation>
    <scope>NUCLEOTIDE SEQUENCE</scope>
</reference>
<sequence>MKKQINMFKIYKGPCTMAFYLGFISGIQYSLQYIRPPKSEKSSEKPDINCTCKCENNINITEKADPMMSSKTYAAMSGFGYWMGFISGIKFATEFICPPKIENTKPDINVTCKCETKNIINEKTDKYV</sequence>
<name>A0A2S2PN67_SCHGA</name>
<organism evidence="1">
    <name type="scientific">Schizaphis graminum</name>
    <name type="common">Green bug aphid</name>
    <dbReference type="NCBI Taxonomy" id="13262"/>
    <lineage>
        <taxon>Eukaryota</taxon>
        <taxon>Metazoa</taxon>
        <taxon>Ecdysozoa</taxon>
        <taxon>Arthropoda</taxon>
        <taxon>Hexapoda</taxon>
        <taxon>Insecta</taxon>
        <taxon>Pterygota</taxon>
        <taxon>Neoptera</taxon>
        <taxon>Paraneoptera</taxon>
        <taxon>Hemiptera</taxon>
        <taxon>Sternorrhyncha</taxon>
        <taxon>Aphidomorpha</taxon>
        <taxon>Aphidoidea</taxon>
        <taxon>Aphididae</taxon>
        <taxon>Aphidini</taxon>
        <taxon>Schizaphis</taxon>
    </lineage>
</organism>